<dbReference type="PANTHER" id="PTHR11220">
    <property type="entry name" value="HEME-BINDING PROTEIN-RELATED"/>
    <property type="match status" value="1"/>
</dbReference>
<feature type="signal peptide" evidence="2">
    <location>
        <begin position="1"/>
        <end position="22"/>
    </location>
</feature>
<gene>
    <name evidence="3" type="ORF">QN277_008939</name>
</gene>
<comment type="caution">
    <text evidence="3">The sequence shown here is derived from an EMBL/GenBank/DDBJ whole genome shotgun (WGS) entry which is preliminary data.</text>
</comment>
<dbReference type="EMBL" id="JAWXYG010000013">
    <property type="protein sequence ID" value="KAK4256018.1"/>
    <property type="molecule type" value="Genomic_DNA"/>
</dbReference>
<evidence type="ECO:0000313" key="3">
    <source>
        <dbReference type="EMBL" id="KAK4256018.1"/>
    </source>
</evidence>
<dbReference type="InterPro" id="IPR011256">
    <property type="entry name" value="Reg_factor_effector_dom_sf"/>
</dbReference>
<sequence>MAVALKKLKLSLLLSLFFLVSASSFAKVPPTCRRIECPSYDVIHAGDGYEIRRYNSTVWASPPPFLDTSLVEATRTGFRRLFDYIQGKNDYNQKIEMTAPVVTEVAPSDGPSSESLFVVSFYVPRKNQVNPPPASGIVVGRVKPVYAAVRKFGEFVRDNNVGEQVAALKASIAGTEWSSAIEKSQRGVHGSVYCVAQYNDPFEFDDRVNEIWFLFDVENGRHFVES</sequence>
<evidence type="ECO:0000256" key="1">
    <source>
        <dbReference type="ARBA" id="ARBA00009817"/>
    </source>
</evidence>
<keyword evidence="4" id="KW-1185">Reference proteome</keyword>
<evidence type="ECO:0000313" key="4">
    <source>
        <dbReference type="Proteomes" id="UP001293593"/>
    </source>
</evidence>
<dbReference type="Pfam" id="PF04832">
    <property type="entry name" value="SOUL"/>
    <property type="match status" value="1"/>
</dbReference>
<proteinExistence type="inferred from homology"/>
<name>A0AAE1ITW9_9FABA</name>
<dbReference type="Proteomes" id="UP001293593">
    <property type="component" value="Unassembled WGS sequence"/>
</dbReference>
<dbReference type="FunFam" id="3.20.80.10:FF:000002">
    <property type="entry name" value="Heme-binding protein 2"/>
    <property type="match status" value="1"/>
</dbReference>
<dbReference type="InterPro" id="IPR006917">
    <property type="entry name" value="SOUL_heme-bd"/>
</dbReference>
<accession>A0AAE1ITW9</accession>
<protein>
    <recommendedName>
        <fullName evidence="5">Heme-binding protein 2-like</fullName>
    </recommendedName>
</protein>
<organism evidence="3 4">
    <name type="scientific">Acacia crassicarpa</name>
    <name type="common">northern wattle</name>
    <dbReference type="NCBI Taxonomy" id="499986"/>
    <lineage>
        <taxon>Eukaryota</taxon>
        <taxon>Viridiplantae</taxon>
        <taxon>Streptophyta</taxon>
        <taxon>Embryophyta</taxon>
        <taxon>Tracheophyta</taxon>
        <taxon>Spermatophyta</taxon>
        <taxon>Magnoliopsida</taxon>
        <taxon>eudicotyledons</taxon>
        <taxon>Gunneridae</taxon>
        <taxon>Pentapetalae</taxon>
        <taxon>rosids</taxon>
        <taxon>fabids</taxon>
        <taxon>Fabales</taxon>
        <taxon>Fabaceae</taxon>
        <taxon>Caesalpinioideae</taxon>
        <taxon>mimosoid clade</taxon>
        <taxon>Acacieae</taxon>
        <taxon>Acacia</taxon>
    </lineage>
</organism>
<evidence type="ECO:0008006" key="5">
    <source>
        <dbReference type="Google" id="ProtNLM"/>
    </source>
</evidence>
<dbReference type="SUPFAM" id="SSF55136">
    <property type="entry name" value="Probable bacterial effector-binding domain"/>
    <property type="match status" value="1"/>
</dbReference>
<reference evidence="3" key="1">
    <citation type="submission" date="2023-10" db="EMBL/GenBank/DDBJ databases">
        <title>Chromosome-level genome of the transformable northern wattle, Acacia crassicarpa.</title>
        <authorList>
            <person name="Massaro I."/>
            <person name="Sinha N.R."/>
            <person name="Poethig S."/>
            <person name="Leichty A.R."/>
        </authorList>
    </citation>
    <scope>NUCLEOTIDE SEQUENCE</scope>
    <source>
        <strain evidence="3">Acra3RX</strain>
        <tissue evidence="3">Leaf</tissue>
    </source>
</reference>
<comment type="similarity">
    <text evidence="1">Belongs to the HEBP family.</text>
</comment>
<dbReference type="AlphaFoldDB" id="A0AAE1ITW9"/>
<keyword evidence="2" id="KW-0732">Signal</keyword>
<dbReference type="PANTHER" id="PTHR11220:SF25">
    <property type="entry name" value="F3F9.4"/>
    <property type="match status" value="1"/>
</dbReference>
<dbReference type="Gene3D" id="3.20.80.10">
    <property type="entry name" value="Regulatory factor, effector binding domain"/>
    <property type="match status" value="1"/>
</dbReference>
<feature type="chain" id="PRO_5042190653" description="Heme-binding protein 2-like" evidence="2">
    <location>
        <begin position="23"/>
        <end position="226"/>
    </location>
</feature>
<evidence type="ECO:0000256" key="2">
    <source>
        <dbReference type="SAM" id="SignalP"/>
    </source>
</evidence>